<dbReference type="PANTHER" id="PTHR31311:SF44">
    <property type="entry name" value="GLYCOSYLTRANSFERASE 2-RELATED"/>
    <property type="match status" value="1"/>
</dbReference>
<accession>A0ABP0UZI2</accession>
<name>A0ABP0UZI2_9BRYO</name>
<evidence type="ECO:0000256" key="1">
    <source>
        <dbReference type="ARBA" id="ARBA00004323"/>
    </source>
</evidence>
<sequence>MQMLQQLLSSPQGRRIQRALNNMRITVMCGLMTILVLRGTIGAGYFGTPVQDYEEIRAHLQSSTRGAAHAKRALAEIEEKSGFKSSSGRTMPVAEIQQEEVYNVTKNNVWNAGLQGFPAAAVSEDWDAQRSQWKLQNDANVSTSTVVARSGLQLQPRMLLVTGSQPQHCENPVGDHYLLKSFKNKLDYCRLHSMEMFYNTADLDHLMTGFWTKLPLLRNLMLGHPEVEWLWWMDSDAMFTDMSFQVPLEKYESYNLVLHGFNDSVYKNKSWTGLNTGSFLIRNCQWSLDLLDAWSPMGPKGSIRDKAGELLSQSLVGRPSFEADDQSALVYLLITQTAKWANKVFLESTYFLHGYWVELVEKYEAMMEKYHPGLGDERWPLVTHFVGCKPCSQNSGDYPMEKCVKQMERAFNFGDNQILDIYGYQHKSLEQPDVKPILRSTDTSDADPLKLS</sequence>
<dbReference type="Pfam" id="PF05637">
    <property type="entry name" value="Glyco_transf_34"/>
    <property type="match status" value="1"/>
</dbReference>
<evidence type="ECO:0008006" key="8">
    <source>
        <dbReference type="Google" id="ProtNLM"/>
    </source>
</evidence>
<evidence type="ECO:0000313" key="7">
    <source>
        <dbReference type="Proteomes" id="UP001497512"/>
    </source>
</evidence>
<reference evidence="6" key="1">
    <citation type="submission" date="2024-02" db="EMBL/GenBank/DDBJ databases">
        <authorList>
            <consortium name="ELIXIR-Norway"/>
            <consortium name="Elixir Norway"/>
        </authorList>
    </citation>
    <scope>NUCLEOTIDE SEQUENCE</scope>
</reference>
<dbReference type="InterPro" id="IPR029044">
    <property type="entry name" value="Nucleotide-diphossugar_trans"/>
</dbReference>
<keyword evidence="4" id="KW-0808">Transferase</keyword>
<dbReference type="InterPro" id="IPR008630">
    <property type="entry name" value="Glyco_trans_34"/>
</dbReference>
<dbReference type="PANTHER" id="PTHR31311">
    <property type="entry name" value="XYLOGLUCAN 6-XYLOSYLTRANSFERASE 5-RELATED-RELATED"/>
    <property type="match status" value="1"/>
</dbReference>
<keyword evidence="3" id="KW-0328">Glycosyltransferase</keyword>
<organism evidence="6 7">
    <name type="scientific">Sphagnum troendelagicum</name>
    <dbReference type="NCBI Taxonomy" id="128251"/>
    <lineage>
        <taxon>Eukaryota</taxon>
        <taxon>Viridiplantae</taxon>
        <taxon>Streptophyta</taxon>
        <taxon>Embryophyta</taxon>
        <taxon>Bryophyta</taxon>
        <taxon>Sphagnophytina</taxon>
        <taxon>Sphagnopsida</taxon>
        <taxon>Sphagnales</taxon>
        <taxon>Sphagnaceae</taxon>
        <taxon>Sphagnum</taxon>
    </lineage>
</organism>
<evidence type="ECO:0000256" key="2">
    <source>
        <dbReference type="ARBA" id="ARBA00005664"/>
    </source>
</evidence>
<evidence type="ECO:0000256" key="4">
    <source>
        <dbReference type="ARBA" id="ARBA00022679"/>
    </source>
</evidence>
<keyword evidence="5" id="KW-0472">Membrane</keyword>
<feature type="transmembrane region" description="Helical" evidence="5">
    <location>
        <begin position="25"/>
        <end position="47"/>
    </location>
</feature>
<keyword evidence="5" id="KW-0812">Transmembrane</keyword>
<dbReference type="Proteomes" id="UP001497512">
    <property type="component" value="Chromosome 8"/>
</dbReference>
<evidence type="ECO:0000256" key="5">
    <source>
        <dbReference type="SAM" id="Phobius"/>
    </source>
</evidence>
<dbReference type="EMBL" id="OZ019900">
    <property type="protein sequence ID" value="CAK9233715.1"/>
    <property type="molecule type" value="Genomic_DNA"/>
</dbReference>
<dbReference type="Gene3D" id="3.90.550.10">
    <property type="entry name" value="Spore Coat Polysaccharide Biosynthesis Protein SpsA, Chain A"/>
    <property type="match status" value="1"/>
</dbReference>
<keyword evidence="5" id="KW-1133">Transmembrane helix</keyword>
<keyword evidence="7" id="KW-1185">Reference proteome</keyword>
<evidence type="ECO:0000313" key="6">
    <source>
        <dbReference type="EMBL" id="CAK9233715.1"/>
    </source>
</evidence>
<proteinExistence type="inferred from homology"/>
<protein>
    <recommendedName>
        <fullName evidence="8">Glycosyltransferase</fullName>
    </recommendedName>
</protein>
<comment type="subcellular location">
    <subcellularLocation>
        <location evidence="1">Golgi apparatus membrane</location>
        <topology evidence="1">Single-pass type II membrane protein</topology>
    </subcellularLocation>
</comment>
<evidence type="ECO:0000256" key="3">
    <source>
        <dbReference type="ARBA" id="ARBA00022676"/>
    </source>
</evidence>
<comment type="similarity">
    <text evidence="2">Belongs to the glycosyltransferase 34 family.</text>
</comment>
<gene>
    <name evidence="6" type="ORF">CSSPTR1EN2_LOCUS21628</name>
</gene>